<dbReference type="EMBL" id="CM026428">
    <property type="protein sequence ID" value="KAG0566071.1"/>
    <property type="molecule type" value="Genomic_DNA"/>
</dbReference>
<evidence type="ECO:0000313" key="3">
    <source>
        <dbReference type="Proteomes" id="UP000822688"/>
    </source>
</evidence>
<evidence type="ECO:0000256" key="1">
    <source>
        <dbReference type="SAM" id="SignalP"/>
    </source>
</evidence>
<feature type="signal peptide" evidence="1">
    <location>
        <begin position="1"/>
        <end position="18"/>
    </location>
</feature>
<gene>
    <name evidence="2" type="ORF">KC19_7G036400</name>
</gene>
<accession>A0A8T0H1T9</accession>
<dbReference type="Proteomes" id="UP000822688">
    <property type="component" value="Chromosome 7"/>
</dbReference>
<keyword evidence="3" id="KW-1185">Reference proteome</keyword>
<dbReference type="AlphaFoldDB" id="A0A8T0H1T9"/>
<comment type="caution">
    <text evidence="2">The sequence shown here is derived from an EMBL/GenBank/DDBJ whole genome shotgun (WGS) entry which is preliminary data.</text>
</comment>
<keyword evidence="1" id="KW-0732">Signal</keyword>
<sequence>MFMFSVIPLLISIPRASPHSVTRETLWVVEVVLLSSVMTGLQQWDGDESFAYAMSACS</sequence>
<reference evidence="2" key="1">
    <citation type="submission" date="2020-06" db="EMBL/GenBank/DDBJ databases">
        <title>WGS assembly of Ceratodon purpureus strain R40.</title>
        <authorList>
            <person name="Carey S.B."/>
            <person name="Jenkins J."/>
            <person name="Shu S."/>
            <person name="Lovell J.T."/>
            <person name="Sreedasyam A."/>
            <person name="Maumus F."/>
            <person name="Tiley G.P."/>
            <person name="Fernandez-Pozo N."/>
            <person name="Barry K."/>
            <person name="Chen C."/>
            <person name="Wang M."/>
            <person name="Lipzen A."/>
            <person name="Daum C."/>
            <person name="Saski C.A."/>
            <person name="Payton A.C."/>
            <person name="Mcbreen J.C."/>
            <person name="Conrad R.E."/>
            <person name="Kollar L.M."/>
            <person name="Olsson S."/>
            <person name="Huttunen S."/>
            <person name="Landis J.B."/>
            <person name="Wickett N.J."/>
            <person name="Johnson M.G."/>
            <person name="Rensing S.A."/>
            <person name="Grimwood J."/>
            <person name="Schmutz J."/>
            <person name="Mcdaniel S.F."/>
        </authorList>
    </citation>
    <scope>NUCLEOTIDE SEQUENCE</scope>
    <source>
        <strain evidence="2">R40</strain>
    </source>
</reference>
<feature type="chain" id="PRO_5035772468" evidence="1">
    <location>
        <begin position="19"/>
        <end position="58"/>
    </location>
</feature>
<name>A0A8T0H1T9_CERPU</name>
<evidence type="ECO:0000313" key="2">
    <source>
        <dbReference type="EMBL" id="KAG0566071.1"/>
    </source>
</evidence>
<proteinExistence type="predicted"/>
<protein>
    <submittedName>
        <fullName evidence="2">Uncharacterized protein</fullName>
    </submittedName>
</protein>
<organism evidence="2 3">
    <name type="scientific">Ceratodon purpureus</name>
    <name type="common">Fire moss</name>
    <name type="synonym">Dicranum purpureum</name>
    <dbReference type="NCBI Taxonomy" id="3225"/>
    <lineage>
        <taxon>Eukaryota</taxon>
        <taxon>Viridiplantae</taxon>
        <taxon>Streptophyta</taxon>
        <taxon>Embryophyta</taxon>
        <taxon>Bryophyta</taxon>
        <taxon>Bryophytina</taxon>
        <taxon>Bryopsida</taxon>
        <taxon>Dicranidae</taxon>
        <taxon>Pseudoditrichales</taxon>
        <taxon>Ditrichaceae</taxon>
        <taxon>Ceratodon</taxon>
    </lineage>
</organism>